<evidence type="ECO:0000313" key="2">
    <source>
        <dbReference type="Proteomes" id="UP000886501"/>
    </source>
</evidence>
<gene>
    <name evidence="1" type="ORF">BDM02DRAFT_3174025</name>
</gene>
<dbReference type="Proteomes" id="UP000886501">
    <property type="component" value="Unassembled WGS sequence"/>
</dbReference>
<keyword evidence="2" id="KW-1185">Reference proteome</keyword>
<reference evidence="1" key="1">
    <citation type="submission" date="2019-10" db="EMBL/GenBank/DDBJ databases">
        <authorList>
            <consortium name="DOE Joint Genome Institute"/>
            <person name="Kuo A."/>
            <person name="Miyauchi S."/>
            <person name="Kiss E."/>
            <person name="Drula E."/>
            <person name="Kohler A."/>
            <person name="Sanchez-Garcia M."/>
            <person name="Andreopoulos B."/>
            <person name="Barry K.W."/>
            <person name="Bonito G."/>
            <person name="Buee M."/>
            <person name="Carver A."/>
            <person name="Chen C."/>
            <person name="Cichocki N."/>
            <person name="Clum A."/>
            <person name="Culley D."/>
            <person name="Crous P.W."/>
            <person name="Fauchery L."/>
            <person name="Girlanda M."/>
            <person name="Hayes R."/>
            <person name="Keri Z."/>
            <person name="Labutti K."/>
            <person name="Lipzen A."/>
            <person name="Lombard V."/>
            <person name="Magnuson J."/>
            <person name="Maillard F."/>
            <person name="Morin E."/>
            <person name="Murat C."/>
            <person name="Nolan M."/>
            <person name="Ohm R."/>
            <person name="Pangilinan J."/>
            <person name="Pereira M."/>
            <person name="Perotto S."/>
            <person name="Peter M."/>
            <person name="Riley R."/>
            <person name="Sitrit Y."/>
            <person name="Stielow B."/>
            <person name="Szollosi G."/>
            <person name="Zifcakova L."/>
            <person name="Stursova M."/>
            <person name="Spatafora J.W."/>
            <person name="Tedersoo L."/>
            <person name="Vaario L.-M."/>
            <person name="Yamada A."/>
            <person name="Yan M."/>
            <person name="Wang P."/>
            <person name="Xu J."/>
            <person name="Bruns T."/>
            <person name="Baldrian P."/>
            <person name="Vilgalys R."/>
            <person name="Henrissat B."/>
            <person name="Grigoriev I.V."/>
            <person name="Hibbett D."/>
            <person name="Nagy L.G."/>
            <person name="Martin F.M."/>
        </authorList>
    </citation>
    <scope>NUCLEOTIDE SEQUENCE</scope>
    <source>
        <strain evidence="1">P2</strain>
    </source>
</reference>
<proteinExistence type="predicted"/>
<organism evidence="1 2">
    <name type="scientific">Thelephora ganbajun</name>
    <name type="common">Ganba fungus</name>
    <dbReference type="NCBI Taxonomy" id="370292"/>
    <lineage>
        <taxon>Eukaryota</taxon>
        <taxon>Fungi</taxon>
        <taxon>Dikarya</taxon>
        <taxon>Basidiomycota</taxon>
        <taxon>Agaricomycotina</taxon>
        <taxon>Agaricomycetes</taxon>
        <taxon>Thelephorales</taxon>
        <taxon>Thelephoraceae</taxon>
        <taxon>Thelephora</taxon>
    </lineage>
</organism>
<evidence type="ECO:0000313" key="1">
    <source>
        <dbReference type="EMBL" id="KAF9644848.1"/>
    </source>
</evidence>
<comment type="caution">
    <text evidence="1">The sequence shown here is derived from an EMBL/GenBank/DDBJ whole genome shotgun (WGS) entry which is preliminary data.</text>
</comment>
<name>A0ACB6Z5H8_THEGA</name>
<dbReference type="EMBL" id="MU118116">
    <property type="protein sequence ID" value="KAF9644848.1"/>
    <property type="molecule type" value="Genomic_DNA"/>
</dbReference>
<sequence>MQWAARNGYIYIIQLLIAHGADPNITDSQGYNTLHLVTHSSSVMPLLYILHQPISVDSRDSAGHTSLMWAAYQGDALSVDILLKHGANVNVKDDVGLTPLHWAVVRGNRVCIRRLLEHDAEINAKDNEGRTARDMAVELKSLGAWKRALEEGDLTEDGLKRKKPLSDRNTKILIFILPTIFLFLIFMTLTILPWYTGVILAMALFFGMHHIVTRVLLNAHSYTDSVTQSPYFCGIIFGSFVWVGYCWITRLLHQSESHPFSHLLFALSLGLCVYNFFRAITLDPGTAPKPSSDAELKSIIEDLASEGRLNGQTFCITCMAKRPLRSKHCRVCDKCVARHDHHCPWVWNCVGVNNHRQFVIFVTTLVLGIGLFDYLSYAYFSAVPVSSNPADISPSCMFPSSLCSIVSYDTFLFVVVLWSTLQLSWTIILLASQLWQISRQMTTLEVSNLGRYGFMGGRGASLSTQMGALQQGGNGIDTPIEGELGHKHHNHKGCCGSGFLMHLLGLDRFTKGKATEGLARSRKAHNPFNLGLIGNCKDFWTRGKELGVEYERVYDVPREGFVEAKKRKEIEEDFTLGATYGSGSSGVGSLRKKLTMSLGLGSFGRGRSGYEPVSQV</sequence>
<reference evidence="1" key="2">
    <citation type="journal article" date="2020" name="Nat. Commun.">
        <title>Large-scale genome sequencing of mycorrhizal fungi provides insights into the early evolution of symbiotic traits.</title>
        <authorList>
            <person name="Miyauchi S."/>
            <person name="Kiss E."/>
            <person name="Kuo A."/>
            <person name="Drula E."/>
            <person name="Kohler A."/>
            <person name="Sanchez-Garcia M."/>
            <person name="Morin E."/>
            <person name="Andreopoulos B."/>
            <person name="Barry K.W."/>
            <person name="Bonito G."/>
            <person name="Buee M."/>
            <person name="Carver A."/>
            <person name="Chen C."/>
            <person name="Cichocki N."/>
            <person name="Clum A."/>
            <person name="Culley D."/>
            <person name="Crous P.W."/>
            <person name="Fauchery L."/>
            <person name="Girlanda M."/>
            <person name="Hayes R.D."/>
            <person name="Keri Z."/>
            <person name="LaButti K."/>
            <person name="Lipzen A."/>
            <person name="Lombard V."/>
            <person name="Magnuson J."/>
            <person name="Maillard F."/>
            <person name="Murat C."/>
            <person name="Nolan M."/>
            <person name="Ohm R.A."/>
            <person name="Pangilinan J."/>
            <person name="Pereira M.F."/>
            <person name="Perotto S."/>
            <person name="Peter M."/>
            <person name="Pfister S."/>
            <person name="Riley R."/>
            <person name="Sitrit Y."/>
            <person name="Stielow J.B."/>
            <person name="Szollosi G."/>
            <person name="Zifcakova L."/>
            <person name="Stursova M."/>
            <person name="Spatafora J.W."/>
            <person name="Tedersoo L."/>
            <person name="Vaario L.M."/>
            <person name="Yamada A."/>
            <person name="Yan M."/>
            <person name="Wang P."/>
            <person name="Xu J."/>
            <person name="Bruns T."/>
            <person name="Baldrian P."/>
            <person name="Vilgalys R."/>
            <person name="Dunand C."/>
            <person name="Henrissat B."/>
            <person name="Grigoriev I.V."/>
            <person name="Hibbett D."/>
            <person name="Nagy L.G."/>
            <person name="Martin F.M."/>
        </authorList>
    </citation>
    <scope>NUCLEOTIDE SEQUENCE</scope>
    <source>
        <strain evidence="1">P2</strain>
    </source>
</reference>
<accession>A0ACB6Z5H8</accession>
<protein>
    <submittedName>
        <fullName evidence="1">Uncharacterized protein</fullName>
    </submittedName>
</protein>